<feature type="transmembrane region" description="Helical" evidence="1">
    <location>
        <begin position="31"/>
        <end position="50"/>
    </location>
</feature>
<proteinExistence type="predicted"/>
<comment type="caution">
    <text evidence="2">The sequence shown here is derived from an EMBL/GenBank/DDBJ whole genome shotgun (WGS) entry which is preliminary data.</text>
</comment>
<gene>
    <name evidence="2" type="ORF">C4544_04470</name>
</gene>
<keyword evidence="1" id="KW-0472">Membrane</keyword>
<evidence type="ECO:0000313" key="2">
    <source>
        <dbReference type="EMBL" id="RJO60763.1"/>
    </source>
</evidence>
<organism evidence="2 3">
    <name type="scientific">candidate division WS5 bacterium</name>
    <dbReference type="NCBI Taxonomy" id="2093353"/>
    <lineage>
        <taxon>Bacteria</taxon>
        <taxon>candidate division WS5</taxon>
    </lineage>
</organism>
<dbReference type="Proteomes" id="UP000285655">
    <property type="component" value="Unassembled WGS sequence"/>
</dbReference>
<evidence type="ECO:0000313" key="3">
    <source>
        <dbReference type="Proteomes" id="UP000285655"/>
    </source>
</evidence>
<accession>A0A419DCF0</accession>
<feature type="transmembrane region" description="Helical" evidence="1">
    <location>
        <begin position="136"/>
        <end position="155"/>
    </location>
</feature>
<name>A0A419DCF0_9BACT</name>
<evidence type="ECO:0000256" key="1">
    <source>
        <dbReference type="SAM" id="Phobius"/>
    </source>
</evidence>
<sequence>MTLSWDLLIIVFFAAMAGVGAILGRGKALNILLGSFMGYVVATEIGDLVYGYAKGFSHTENFSLFLVKLALFFAIVIVLNAKTELSGKSDDSSLVISSIYGFLAAGFMTTAILSFMEASERANILANSNLIAQIDNFKLVWIVGPIIFLFVADFVKGKVSK</sequence>
<feature type="transmembrane region" description="Helical" evidence="1">
    <location>
        <begin position="6"/>
        <end position="24"/>
    </location>
</feature>
<dbReference type="EMBL" id="QZJW01000039">
    <property type="protein sequence ID" value="RJO60763.1"/>
    <property type="molecule type" value="Genomic_DNA"/>
</dbReference>
<reference evidence="2 3" key="1">
    <citation type="journal article" date="2017" name="ISME J.">
        <title>Energy and carbon metabolisms in a deep terrestrial subsurface fluid microbial community.</title>
        <authorList>
            <person name="Momper L."/>
            <person name="Jungbluth S.P."/>
            <person name="Lee M.D."/>
            <person name="Amend J.P."/>
        </authorList>
    </citation>
    <scope>NUCLEOTIDE SEQUENCE [LARGE SCALE GENOMIC DNA]</scope>
    <source>
        <strain evidence="2">SURF_29</strain>
    </source>
</reference>
<keyword evidence="1" id="KW-0812">Transmembrane</keyword>
<protein>
    <recommendedName>
        <fullName evidence="4">CvpA family protein</fullName>
    </recommendedName>
</protein>
<feature type="transmembrane region" description="Helical" evidence="1">
    <location>
        <begin position="62"/>
        <end position="81"/>
    </location>
</feature>
<evidence type="ECO:0008006" key="4">
    <source>
        <dbReference type="Google" id="ProtNLM"/>
    </source>
</evidence>
<feature type="transmembrane region" description="Helical" evidence="1">
    <location>
        <begin position="93"/>
        <end position="116"/>
    </location>
</feature>
<keyword evidence="1" id="KW-1133">Transmembrane helix</keyword>
<dbReference type="AlphaFoldDB" id="A0A419DCF0"/>